<organism evidence="1 2">
    <name type="scientific">Deinococcus multiflagellatus</name>
    <dbReference type="NCBI Taxonomy" id="1656887"/>
    <lineage>
        <taxon>Bacteria</taxon>
        <taxon>Thermotogati</taxon>
        <taxon>Deinococcota</taxon>
        <taxon>Deinococci</taxon>
        <taxon>Deinococcales</taxon>
        <taxon>Deinococcaceae</taxon>
        <taxon>Deinococcus</taxon>
    </lineage>
</organism>
<keyword evidence="2" id="KW-1185">Reference proteome</keyword>
<proteinExistence type="predicted"/>
<gene>
    <name evidence="1" type="ORF">ACFP90_21405</name>
</gene>
<dbReference type="EMBL" id="JBHSWB010000002">
    <property type="protein sequence ID" value="MFC6662617.1"/>
    <property type="molecule type" value="Genomic_DNA"/>
</dbReference>
<evidence type="ECO:0000313" key="1">
    <source>
        <dbReference type="EMBL" id="MFC6662617.1"/>
    </source>
</evidence>
<name>A0ABW1ZSY6_9DEIO</name>
<comment type="caution">
    <text evidence="1">The sequence shown here is derived from an EMBL/GenBank/DDBJ whole genome shotgun (WGS) entry which is preliminary data.</text>
</comment>
<accession>A0ABW1ZSY6</accession>
<reference evidence="2" key="1">
    <citation type="journal article" date="2019" name="Int. J. Syst. Evol. Microbiol.">
        <title>The Global Catalogue of Microorganisms (GCM) 10K type strain sequencing project: providing services to taxonomists for standard genome sequencing and annotation.</title>
        <authorList>
            <consortium name="The Broad Institute Genomics Platform"/>
            <consortium name="The Broad Institute Genome Sequencing Center for Infectious Disease"/>
            <person name="Wu L."/>
            <person name="Ma J."/>
        </authorList>
    </citation>
    <scope>NUCLEOTIDE SEQUENCE [LARGE SCALE GENOMIC DNA]</scope>
    <source>
        <strain evidence="2">CCUG 63830</strain>
    </source>
</reference>
<dbReference type="Proteomes" id="UP001596317">
    <property type="component" value="Unassembled WGS sequence"/>
</dbReference>
<dbReference type="RefSeq" id="WP_380058600.1">
    <property type="nucleotide sequence ID" value="NZ_JBHSWB010000002.1"/>
</dbReference>
<evidence type="ECO:0000313" key="2">
    <source>
        <dbReference type="Proteomes" id="UP001596317"/>
    </source>
</evidence>
<sequence>MLTERTSAAKQALEEIRARQAQASAAGKQVQSVIETAASGISSAFTVTPGVIDVKDMF</sequence>
<protein>
    <submittedName>
        <fullName evidence="1">Uncharacterized protein</fullName>
    </submittedName>
</protein>